<evidence type="ECO:0000259" key="10">
    <source>
        <dbReference type="Pfam" id="PF23769"/>
    </source>
</evidence>
<dbReference type="InterPro" id="IPR001680">
    <property type="entry name" value="WD40_rpt"/>
</dbReference>
<name>A0A8H3SFN6_9EURO</name>
<feature type="region of interest" description="Disordered" evidence="9">
    <location>
        <begin position="861"/>
        <end position="886"/>
    </location>
</feature>
<dbReference type="GO" id="GO:2000234">
    <property type="term" value="P:positive regulation of rRNA processing"/>
    <property type="evidence" value="ECO:0007669"/>
    <property type="project" value="TreeGrafter"/>
</dbReference>
<dbReference type="GO" id="GO:0045943">
    <property type="term" value="P:positive regulation of transcription by RNA polymerase I"/>
    <property type="evidence" value="ECO:0007669"/>
    <property type="project" value="InterPro"/>
</dbReference>
<dbReference type="Pfam" id="PF23769">
    <property type="entry name" value="Beta-prop_WDR75_2nd"/>
    <property type="match status" value="1"/>
</dbReference>
<dbReference type="PANTHER" id="PTHR44215:SF1">
    <property type="entry name" value="WD REPEAT-CONTAINING PROTEIN 75"/>
    <property type="match status" value="1"/>
</dbReference>
<dbReference type="EMBL" id="BLKC01000199">
    <property type="protein sequence ID" value="GFF59059.1"/>
    <property type="molecule type" value="Genomic_DNA"/>
</dbReference>
<dbReference type="InterPro" id="IPR015943">
    <property type="entry name" value="WD40/YVTN_repeat-like_dom_sf"/>
</dbReference>
<dbReference type="Pfam" id="PF00400">
    <property type="entry name" value="WD40"/>
    <property type="match status" value="1"/>
</dbReference>
<proteinExistence type="predicted"/>
<comment type="caution">
    <text evidence="11">The sequence shown here is derived from an EMBL/GenBank/DDBJ whole genome shotgun (WGS) entry which is preliminary data.</text>
</comment>
<evidence type="ECO:0000313" key="12">
    <source>
        <dbReference type="Proteomes" id="UP000465221"/>
    </source>
</evidence>
<evidence type="ECO:0000256" key="3">
    <source>
        <dbReference type="ARBA" id="ARBA00022552"/>
    </source>
</evidence>
<dbReference type="GO" id="GO:0032040">
    <property type="term" value="C:small-subunit processome"/>
    <property type="evidence" value="ECO:0007669"/>
    <property type="project" value="InterPro"/>
</dbReference>
<dbReference type="SUPFAM" id="SSF50978">
    <property type="entry name" value="WD40 repeat-like"/>
    <property type="match status" value="2"/>
</dbReference>
<dbReference type="AlphaFoldDB" id="A0A8H3SFN6"/>
<feature type="compositionally biased region" description="Polar residues" evidence="9">
    <location>
        <begin position="866"/>
        <end position="877"/>
    </location>
</feature>
<evidence type="ECO:0000256" key="6">
    <source>
        <dbReference type="ARBA" id="ARBA00023163"/>
    </source>
</evidence>
<keyword evidence="3" id="KW-0698">rRNA processing</keyword>
<accession>A0A8H3SFN6</accession>
<keyword evidence="5" id="KW-0677">Repeat</keyword>
<keyword evidence="2" id="KW-0690">Ribosome biogenesis</keyword>
<dbReference type="GO" id="GO:0006364">
    <property type="term" value="P:rRNA processing"/>
    <property type="evidence" value="ECO:0007669"/>
    <property type="project" value="UniProtKB-KW"/>
</dbReference>
<dbReference type="GO" id="GO:0003723">
    <property type="term" value="F:RNA binding"/>
    <property type="evidence" value="ECO:0007669"/>
    <property type="project" value="InterPro"/>
</dbReference>
<dbReference type="PANTHER" id="PTHR44215">
    <property type="entry name" value="WD REPEAT-CONTAINING PROTEIN 75"/>
    <property type="match status" value="1"/>
</dbReference>
<evidence type="ECO:0000256" key="5">
    <source>
        <dbReference type="ARBA" id="ARBA00022737"/>
    </source>
</evidence>
<feature type="repeat" description="WD" evidence="8">
    <location>
        <begin position="357"/>
        <end position="398"/>
    </location>
</feature>
<feature type="compositionally biased region" description="Polar residues" evidence="9">
    <location>
        <begin position="1"/>
        <end position="20"/>
    </location>
</feature>
<comment type="subcellular location">
    <subcellularLocation>
        <location evidence="1">Nucleus</location>
        <location evidence="1">Nucleolus</location>
    </subcellularLocation>
</comment>
<evidence type="ECO:0000256" key="4">
    <source>
        <dbReference type="ARBA" id="ARBA00022574"/>
    </source>
</evidence>
<feature type="domain" description="WD repeat-containing protein 75 second beta-propeller" evidence="10">
    <location>
        <begin position="582"/>
        <end position="702"/>
    </location>
</feature>
<dbReference type="Proteomes" id="UP000465221">
    <property type="component" value="Unassembled WGS sequence"/>
</dbReference>
<evidence type="ECO:0000256" key="9">
    <source>
        <dbReference type="SAM" id="MobiDB-lite"/>
    </source>
</evidence>
<dbReference type="InterPro" id="IPR057644">
    <property type="entry name" value="Beta-prop_WDR75_2nd"/>
</dbReference>
<evidence type="ECO:0000256" key="1">
    <source>
        <dbReference type="ARBA" id="ARBA00004604"/>
    </source>
</evidence>
<keyword evidence="7" id="KW-0539">Nucleus</keyword>
<keyword evidence="4 8" id="KW-0853">WD repeat</keyword>
<gene>
    <name evidence="11" type="ORF">IFM46972_11282</name>
</gene>
<sequence>MPRTSPSLISLTMSGSSPATGHTKRSRTSDALRTEKDRIKRRRFSKGALGVTEDIQLAPKGKTSEKSTRNAISLPQYTSAHACEQQTKFSRENWGLSSPVGGQYSNLNPIITSDDEYLLVGTETAIHVHSTGTSHRSRTLHLKDGQKVVCYNLCPENPQHLYIVTSTGCVSKWDWLSGDEIASWDFARETLLAELCPSEVGKLKYELLFSLRGRKDGKRQLTVTLFNCETPRDIVVFETTQRIDNFRVFRQGQAIVAWAGQRLLLGIREFNTPDPSTMQYAWREVVLPVRVTCIDIRESRARNRTIPQSSQDNNLDTMDLVLGESGGSILIYPDFLALFPTGGIDSDDSKGLAPRRLHWHRGPVNAVRWSKDGNYIISGGDESVMVLWQLDTGRKQFLPHLSSPICNLVVSTTGKAYILKLADNSIIVLSATELQPYVTITGLQLCPKVDKPADAALPESRISFQPPAAVLHPQFHDRLLVAVPASRHAARGYDSITSSCVLQTYDIRTNSQISRQALARTNATTLRISPEGTEIVAPDVSYLDICQDGKWMATIDDWIPRPEDIRALEPNSTPTGSHTLYRETYLKFWRWNEVSNMWELATRINSPHSFDSVSVPILGLASRPYSHEFATVGCDAVLRFWCASNRPRLGLATKHSEHQYQTWKCRGTIDLKGEFIGGGTEPANAACMGFSEDGSVLAICVQTRSSPDSGLVILVDTQNCKIHHSRVGVYSGRPCAARFLGRYLVVLSLHSAHIWDTVGDIVRTTSSSAVQDETLCDDQLLAVSSKSQTCAIASKVPQHLAGARGTCGSQFDIRVYDVQTLSLLTRQSLKHCPVSLLSDPLTGDYIIIDAMANVQRLSCSDKAPQSIPQSKDGTSPNHGLGGLFGARSHNLSRRNNVQALPLPVSGSSSAPQSSGLPGVFTDTPPFVLPPTSVLFKSLVQNLTT</sequence>
<reference evidence="11 12" key="1">
    <citation type="submission" date="2020-01" db="EMBL/GenBank/DDBJ databases">
        <title>Draft genome sequence of Aspergillus udagawae IFM 46972.</title>
        <authorList>
            <person name="Takahashi H."/>
            <person name="Yaguchi T."/>
        </authorList>
    </citation>
    <scope>NUCLEOTIDE SEQUENCE [LARGE SCALE GENOMIC DNA]</scope>
    <source>
        <strain evidence="11 12">IFM 46972</strain>
    </source>
</reference>
<dbReference type="InterPro" id="IPR053826">
    <property type="entry name" value="WDR75"/>
</dbReference>
<feature type="compositionally biased region" description="Basic and acidic residues" evidence="9">
    <location>
        <begin position="27"/>
        <end position="36"/>
    </location>
</feature>
<evidence type="ECO:0000313" key="11">
    <source>
        <dbReference type="EMBL" id="GFF59059.1"/>
    </source>
</evidence>
<keyword evidence="6" id="KW-0804">Transcription</keyword>
<dbReference type="PROSITE" id="PS50082">
    <property type="entry name" value="WD_REPEATS_2"/>
    <property type="match status" value="1"/>
</dbReference>
<dbReference type="PROSITE" id="PS50294">
    <property type="entry name" value="WD_REPEATS_REGION"/>
    <property type="match status" value="1"/>
</dbReference>
<evidence type="ECO:0000256" key="8">
    <source>
        <dbReference type="PROSITE-ProRule" id="PRU00221"/>
    </source>
</evidence>
<organism evidence="11 12">
    <name type="scientific">Aspergillus udagawae</name>
    <dbReference type="NCBI Taxonomy" id="91492"/>
    <lineage>
        <taxon>Eukaryota</taxon>
        <taxon>Fungi</taxon>
        <taxon>Dikarya</taxon>
        <taxon>Ascomycota</taxon>
        <taxon>Pezizomycotina</taxon>
        <taxon>Eurotiomycetes</taxon>
        <taxon>Eurotiomycetidae</taxon>
        <taxon>Eurotiales</taxon>
        <taxon>Aspergillaceae</taxon>
        <taxon>Aspergillus</taxon>
        <taxon>Aspergillus subgen. Fumigati</taxon>
    </lineage>
</organism>
<feature type="region of interest" description="Disordered" evidence="9">
    <location>
        <begin position="1"/>
        <end position="36"/>
    </location>
</feature>
<feature type="region of interest" description="Disordered" evidence="9">
    <location>
        <begin position="50"/>
        <end position="69"/>
    </location>
</feature>
<dbReference type="Gene3D" id="2.130.10.10">
    <property type="entry name" value="YVTN repeat-like/Quinoprotein amine dehydrogenase"/>
    <property type="match status" value="2"/>
</dbReference>
<protein>
    <submittedName>
        <fullName evidence="11">U3 small nucleolar RNA-associated protein 17</fullName>
    </submittedName>
</protein>
<evidence type="ECO:0000256" key="7">
    <source>
        <dbReference type="ARBA" id="ARBA00023242"/>
    </source>
</evidence>
<dbReference type="InterPro" id="IPR036322">
    <property type="entry name" value="WD40_repeat_dom_sf"/>
</dbReference>
<dbReference type="SMART" id="SM00320">
    <property type="entry name" value="WD40"/>
    <property type="match status" value="3"/>
</dbReference>
<evidence type="ECO:0000256" key="2">
    <source>
        <dbReference type="ARBA" id="ARBA00022517"/>
    </source>
</evidence>